<feature type="domain" description="Tyrosine specific protein phosphatases" evidence="7">
    <location>
        <begin position="382"/>
        <end position="439"/>
    </location>
</feature>
<dbReference type="Pfam" id="PF00782">
    <property type="entry name" value="DSPc"/>
    <property type="match status" value="1"/>
</dbReference>
<feature type="compositionally biased region" description="Low complexity" evidence="5">
    <location>
        <begin position="827"/>
        <end position="842"/>
    </location>
</feature>
<feature type="compositionally biased region" description="Low complexity" evidence="5">
    <location>
        <begin position="484"/>
        <end position="497"/>
    </location>
</feature>
<evidence type="ECO:0000256" key="1">
    <source>
        <dbReference type="ARBA" id="ARBA00008601"/>
    </source>
</evidence>
<reference evidence="8 9" key="1">
    <citation type="submission" date="2021-02" db="EMBL/GenBank/DDBJ databases">
        <title>Leishmania (Mundinia) enrietti genome sequencing and assembly.</title>
        <authorList>
            <person name="Almutairi H."/>
            <person name="Gatherer D."/>
        </authorList>
    </citation>
    <scope>NUCLEOTIDE SEQUENCE [LARGE SCALE GENOMIC DNA]</scope>
    <source>
        <strain evidence="8">CUR178</strain>
    </source>
</reference>
<keyword evidence="4" id="KW-0904">Protein phosphatase</keyword>
<accession>A0A836HHF9</accession>
<dbReference type="InterPro" id="IPR020422">
    <property type="entry name" value="TYR_PHOSPHATASE_DUAL_dom"/>
</dbReference>
<organism evidence="8 9">
    <name type="scientific">Leishmania enriettii</name>
    <dbReference type="NCBI Taxonomy" id="5663"/>
    <lineage>
        <taxon>Eukaryota</taxon>
        <taxon>Discoba</taxon>
        <taxon>Euglenozoa</taxon>
        <taxon>Kinetoplastea</taxon>
        <taxon>Metakinetoplastina</taxon>
        <taxon>Trypanosomatida</taxon>
        <taxon>Trypanosomatidae</taxon>
        <taxon>Leishmaniinae</taxon>
        <taxon>Leishmania</taxon>
    </lineage>
</organism>
<dbReference type="PANTHER" id="PTHR10159">
    <property type="entry name" value="DUAL SPECIFICITY PROTEIN PHOSPHATASE"/>
    <property type="match status" value="1"/>
</dbReference>
<dbReference type="PROSITE" id="PS00383">
    <property type="entry name" value="TYR_PHOSPHATASE_1"/>
    <property type="match status" value="1"/>
</dbReference>
<feature type="compositionally biased region" description="Basic residues" evidence="5">
    <location>
        <begin position="814"/>
        <end position="823"/>
    </location>
</feature>
<feature type="region of interest" description="Disordered" evidence="5">
    <location>
        <begin position="474"/>
        <end position="522"/>
    </location>
</feature>
<name>A0A836HHF9_LEIEN</name>
<sequence>MASPTPAQQSGTLPPPLHSPPSPYSKNRASAFGVSFQEPEDASARRSQLLQSQPQAPPQRQVKGRAVDRSDADGSARGRWGHNTSQPCSPCTVIPSSPNTKPTVSPARLATPPSSVAKDARLACRQYLEEAYTPTSTSEAGGESGRPQKKELRLEDCTSNSFNYHSVFSPACVLSSATSVSVDTGCTDGRDFSIFSFASNARDNLDALSTPMCRRAIPLTSSNNAAADSAETSLVAHSVPAPPSPTSSTAHSTVGQPTASAAEGNGSFASRMSKCKRRLQNLNGPAFDLKAVQEAQRGFLEEEMVCNAAQSYPISDITSLLAVGSWKDACDPALLKKHNIGYVLNVAKELIPTEEAKMIAENNDIVSEWIPMSDSHSQDVAEHLIKAFRFIERARKEHSRVLVHCRRGISRSAAIIVAYLMASEHRSYEDALRFVTERRSCVSLNLAFQERLSEFVPSSEFFYGCPLQQLPQPLGAASPPPAPSSGTLLPTLSGATSRTDSALSAHASHFNQPNSKQKPDFPVLLPRECHSVSSSTNSSRASSGVRTVPSHCFGSRVKPRSAGKRCLQSLRTTKQASLWCSTSTRATPTSTTVTSVDSASLEEVSAFHSPLRKHQHSRRGSGVPRGVATLSSPIGLSAHSTVATAVPGMQDAEDEVMGTPAPESIGSRDNDDDDMEEPSSPMGGDRYRTLARFSFNQTSSSSASVASAKNLPGTYSEEEVRTITAATATVTTTLTRFSKCTPDENTAAAHEEVGNREACCSSSSANTSDNRSHLHRSPRAPVQCLSAFDNISGGDDNDGSESPESVPTTELPLLRRKHHRNSRLRSELSADAAAAASPVAESQPFSAIHPRLPVPESGPSGSEERQDFAASEISSSHNAAVRGDAAAAASTMANPCPRVAALGVPSTRRVLHHSHRRKHIHPPSCSRSSPVHQVSAGDRALSGTLASAGTRARTRGEPTVATPPDGHCERRRGE</sequence>
<proteinExistence type="inferred from homology"/>
<feature type="region of interest" description="Disordered" evidence="5">
    <location>
        <begin position="1"/>
        <end position="116"/>
    </location>
</feature>
<evidence type="ECO:0000256" key="4">
    <source>
        <dbReference type="ARBA" id="ARBA00022912"/>
    </source>
</evidence>
<dbReference type="RefSeq" id="XP_067695729.1">
    <property type="nucleotide sequence ID" value="XM_067839239.1"/>
</dbReference>
<dbReference type="AlphaFoldDB" id="A0A836HHF9"/>
<dbReference type="GO" id="GO:0043409">
    <property type="term" value="P:negative regulation of MAPK cascade"/>
    <property type="evidence" value="ECO:0007669"/>
    <property type="project" value="TreeGrafter"/>
</dbReference>
<feature type="region of interest" description="Disordered" evidence="5">
    <location>
        <begin position="748"/>
        <end position="876"/>
    </location>
</feature>
<keyword evidence="3" id="KW-0378">Hydrolase</keyword>
<dbReference type="OrthoDB" id="273181at2759"/>
<dbReference type="GO" id="GO:0033550">
    <property type="term" value="F:MAP kinase tyrosine phosphatase activity"/>
    <property type="evidence" value="ECO:0007669"/>
    <property type="project" value="TreeGrafter"/>
</dbReference>
<feature type="region of interest" description="Disordered" evidence="5">
    <location>
        <begin position="914"/>
        <end position="974"/>
    </location>
</feature>
<comment type="similarity">
    <text evidence="1">Belongs to the protein-tyrosine phosphatase family. Non-receptor class dual specificity subfamily.</text>
</comment>
<dbReference type="GO" id="GO:0017017">
    <property type="term" value="F:MAP kinase tyrosine/serine/threonine phosphatase activity"/>
    <property type="evidence" value="ECO:0007669"/>
    <property type="project" value="TreeGrafter"/>
</dbReference>
<dbReference type="SMART" id="SM00195">
    <property type="entry name" value="DSPc"/>
    <property type="match status" value="1"/>
</dbReference>
<feature type="compositionally biased region" description="Polar residues" evidence="5">
    <location>
        <begin position="1"/>
        <end position="12"/>
    </location>
</feature>
<feature type="region of interest" description="Disordered" evidence="5">
    <location>
        <begin position="654"/>
        <end position="684"/>
    </location>
</feature>
<dbReference type="PROSITE" id="PS50056">
    <property type="entry name" value="TYR_PHOSPHATASE_2"/>
    <property type="match status" value="1"/>
</dbReference>
<feature type="compositionally biased region" description="Pro residues" evidence="5">
    <location>
        <begin position="13"/>
        <end position="23"/>
    </location>
</feature>
<dbReference type="InterPro" id="IPR016130">
    <property type="entry name" value="Tyr_Pase_AS"/>
</dbReference>
<gene>
    <name evidence="8" type="ORF">CUR178_07598</name>
</gene>
<dbReference type="GO" id="GO:0005737">
    <property type="term" value="C:cytoplasm"/>
    <property type="evidence" value="ECO:0007669"/>
    <property type="project" value="TreeGrafter"/>
</dbReference>
<evidence type="ECO:0000256" key="3">
    <source>
        <dbReference type="ARBA" id="ARBA00022801"/>
    </source>
</evidence>
<protein>
    <recommendedName>
        <fullName evidence="2">protein-tyrosine-phosphatase</fullName>
        <ecNumber evidence="2">3.1.3.48</ecNumber>
    </recommendedName>
</protein>
<dbReference type="EC" id="3.1.3.48" evidence="2"/>
<evidence type="ECO:0000256" key="2">
    <source>
        <dbReference type="ARBA" id="ARBA00013064"/>
    </source>
</evidence>
<dbReference type="InterPro" id="IPR029021">
    <property type="entry name" value="Prot-tyrosine_phosphatase-like"/>
</dbReference>
<dbReference type="GeneID" id="94174749"/>
<dbReference type="GO" id="GO:0008330">
    <property type="term" value="F:protein tyrosine/threonine phosphatase activity"/>
    <property type="evidence" value="ECO:0007669"/>
    <property type="project" value="TreeGrafter"/>
</dbReference>
<evidence type="ECO:0000256" key="5">
    <source>
        <dbReference type="SAM" id="MobiDB-lite"/>
    </source>
</evidence>
<feature type="compositionally biased region" description="Basic and acidic residues" evidence="5">
    <location>
        <begin position="65"/>
        <end position="76"/>
    </location>
</feature>
<feature type="compositionally biased region" description="Low complexity" evidence="5">
    <location>
        <begin position="45"/>
        <end position="61"/>
    </location>
</feature>
<dbReference type="Proteomes" id="UP000674179">
    <property type="component" value="Chromosome 5"/>
</dbReference>
<evidence type="ECO:0000259" key="6">
    <source>
        <dbReference type="PROSITE" id="PS50054"/>
    </source>
</evidence>
<feature type="domain" description="Tyrosine-protein phosphatase" evidence="6">
    <location>
        <begin position="312"/>
        <end position="461"/>
    </location>
</feature>
<keyword evidence="9" id="KW-1185">Reference proteome</keyword>
<dbReference type="KEGG" id="lenr:94174749"/>
<evidence type="ECO:0000313" key="8">
    <source>
        <dbReference type="EMBL" id="KAG5486287.1"/>
    </source>
</evidence>
<dbReference type="Gene3D" id="3.90.190.10">
    <property type="entry name" value="Protein tyrosine phosphatase superfamily"/>
    <property type="match status" value="1"/>
</dbReference>
<feature type="region of interest" description="Disordered" evidence="5">
    <location>
        <begin position="228"/>
        <end position="266"/>
    </location>
</feature>
<feature type="compositionally biased region" description="Polar residues" evidence="5">
    <location>
        <begin position="82"/>
        <end position="103"/>
    </location>
</feature>
<dbReference type="EMBL" id="JAFHKP010000005">
    <property type="protein sequence ID" value="KAG5486287.1"/>
    <property type="molecule type" value="Genomic_DNA"/>
</dbReference>
<dbReference type="InterPro" id="IPR000387">
    <property type="entry name" value="Tyr_Pase_dom"/>
</dbReference>
<comment type="caution">
    <text evidence="8">The sequence shown here is derived from an EMBL/GenBank/DDBJ whole genome shotgun (WGS) entry which is preliminary data.</text>
</comment>
<dbReference type="InterPro" id="IPR000340">
    <property type="entry name" value="Dual-sp_phosphatase_cat-dom"/>
</dbReference>
<dbReference type="CDD" id="cd14498">
    <property type="entry name" value="DSP"/>
    <property type="match status" value="1"/>
</dbReference>
<dbReference type="SUPFAM" id="SSF52799">
    <property type="entry name" value="(Phosphotyrosine protein) phosphatases II"/>
    <property type="match status" value="1"/>
</dbReference>
<evidence type="ECO:0000313" key="9">
    <source>
        <dbReference type="Proteomes" id="UP000674179"/>
    </source>
</evidence>
<dbReference type="PANTHER" id="PTHR10159:SF532">
    <property type="entry name" value="SPECIFICITY PROTEIN PHOSPHATASE, PUTATIVE-RELATED"/>
    <property type="match status" value="1"/>
</dbReference>
<dbReference type="PROSITE" id="PS50054">
    <property type="entry name" value="TYR_PHOSPHATASE_DUAL"/>
    <property type="match status" value="1"/>
</dbReference>
<evidence type="ECO:0000259" key="7">
    <source>
        <dbReference type="PROSITE" id="PS50056"/>
    </source>
</evidence>